<evidence type="ECO:0000313" key="2">
    <source>
        <dbReference type="Proteomes" id="UP001183607"/>
    </source>
</evidence>
<dbReference type="EMBL" id="JAVRER010000015">
    <property type="protein sequence ID" value="MDT0416277.1"/>
    <property type="molecule type" value="Genomic_DNA"/>
</dbReference>
<evidence type="ECO:0000313" key="1">
    <source>
        <dbReference type="EMBL" id="MDT0416277.1"/>
    </source>
</evidence>
<protein>
    <recommendedName>
        <fullName evidence="3">PRC-barrel domain containing protein</fullName>
    </recommendedName>
</protein>
<organism evidence="1 2">
    <name type="scientific">Streptomyces evansiae</name>
    <dbReference type="NCBI Taxonomy" id="3075535"/>
    <lineage>
        <taxon>Bacteria</taxon>
        <taxon>Bacillati</taxon>
        <taxon>Actinomycetota</taxon>
        <taxon>Actinomycetes</taxon>
        <taxon>Kitasatosporales</taxon>
        <taxon>Streptomycetaceae</taxon>
        <taxon>Streptomyces</taxon>
    </lineage>
</organism>
<sequence>MTASIHDGDGQTVSLDVGALVVDRRSGKVGVVMGHVGPYVQLRPPCGGREWDVPPEDVRTLTPTEELSAKVAVADRRWGR</sequence>
<name>A0ABD5E4X0_9ACTN</name>
<dbReference type="RefSeq" id="WP_175417873.1">
    <property type="nucleotide sequence ID" value="NZ_JAVRER010000015.1"/>
</dbReference>
<comment type="caution">
    <text evidence="1">The sequence shown here is derived from an EMBL/GenBank/DDBJ whole genome shotgun (WGS) entry which is preliminary data.</text>
</comment>
<gene>
    <name evidence="1" type="ORF">RM574_12335</name>
</gene>
<dbReference type="Proteomes" id="UP001183607">
    <property type="component" value="Unassembled WGS sequence"/>
</dbReference>
<accession>A0ABD5E4X0</accession>
<evidence type="ECO:0008006" key="3">
    <source>
        <dbReference type="Google" id="ProtNLM"/>
    </source>
</evidence>
<proteinExistence type="predicted"/>
<dbReference type="AlphaFoldDB" id="A0ABD5E4X0"/>
<reference evidence="2" key="1">
    <citation type="submission" date="2023-07" db="EMBL/GenBank/DDBJ databases">
        <title>30 novel species of actinomycetes from the DSMZ collection.</title>
        <authorList>
            <person name="Nouioui I."/>
        </authorList>
    </citation>
    <scope>NUCLEOTIDE SEQUENCE [LARGE SCALE GENOMIC DNA]</scope>
    <source>
        <strain evidence="2">DSM 41982</strain>
    </source>
</reference>